<name>A0A7J0F4N5_9ERIC</name>
<evidence type="ECO:0000313" key="2">
    <source>
        <dbReference type="EMBL" id="GFY93651.1"/>
    </source>
</evidence>
<feature type="compositionally biased region" description="Basic residues" evidence="1">
    <location>
        <begin position="1"/>
        <end position="12"/>
    </location>
</feature>
<dbReference type="SMART" id="SM00384">
    <property type="entry name" value="AT_hook"/>
    <property type="match status" value="3"/>
</dbReference>
<feature type="compositionally biased region" description="Basic and acidic residues" evidence="1">
    <location>
        <begin position="134"/>
        <end position="150"/>
    </location>
</feature>
<dbReference type="GO" id="GO:0003677">
    <property type="term" value="F:DNA binding"/>
    <property type="evidence" value="ECO:0007669"/>
    <property type="project" value="InterPro"/>
</dbReference>
<sequence length="200" mass="22815">MGSRRQRGRPRKNAISPSSSIATVPRPRGRGRPPKSSYSNASSLVANVPCTRGRGRPPKRPDNPSLESFLPQLVTKKLRTKAVYSVTVMEEGATLYVPHLVNALERTHMPAQDDIKPEELARWNDKRKRNERKGKRESNSHSSPSEEWKSSPHSLPSEEFSRPWMWDIEIPGPIPHEIFNLEWDDNLLSNFFNFSDCDDS</sequence>
<evidence type="ECO:0000256" key="1">
    <source>
        <dbReference type="SAM" id="MobiDB-lite"/>
    </source>
</evidence>
<dbReference type="AlphaFoldDB" id="A0A7J0F4N5"/>
<protein>
    <submittedName>
        <fullName evidence="2">Uncharacterized protein</fullName>
    </submittedName>
</protein>
<keyword evidence="3" id="KW-1185">Reference proteome</keyword>
<gene>
    <name evidence="2" type="ORF">Acr_09g0000970</name>
</gene>
<accession>A0A7J0F4N5</accession>
<dbReference type="Proteomes" id="UP000585474">
    <property type="component" value="Unassembled WGS sequence"/>
</dbReference>
<dbReference type="PRINTS" id="PR00929">
    <property type="entry name" value="ATHOOK"/>
</dbReference>
<feature type="compositionally biased region" description="Basic and acidic residues" evidence="1">
    <location>
        <begin position="111"/>
        <end position="124"/>
    </location>
</feature>
<feature type="compositionally biased region" description="Polar residues" evidence="1">
    <location>
        <begin position="36"/>
        <end position="45"/>
    </location>
</feature>
<feature type="region of interest" description="Disordered" evidence="1">
    <location>
        <begin position="111"/>
        <end position="155"/>
    </location>
</feature>
<organism evidence="2 3">
    <name type="scientific">Actinidia rufa</name>
    <dbReference type="NCBI Taxonomy" id="165716"/>
    <lineage>
        <taxon>Eukaryota</taxon>
        <taxon>Viridiplantae</taxon>
        <taxon>Streptophyta</taxon>
        <taxon>Embryophyta</taxon>
        <taxon>Tracheophyta</taxon>
        <taxon>Spermatophyta</taxon>
        <taxon>Magnoliopsida</taxon>
        <taxon>eudicotyledons</taxon>
        <taxon>Gunneridae</taxon>
        <taxon>Pentapetalae</taxon>
        <taxon>asterids</taxon>
        <taxon>Ericales</taxon>
        <taxon>Actinidiaceae</taxon>
        <taxon>Actinidia</taxon>
    </lineage>
</organism>
<feature type="region of interest" description="Disordered" evidence="1">
    <location>
        <begin position="1"/>
        <end position="68"/>
    </location>
</feature>
<dbReference type="EMBL" id="BJWL01000009">
    <property type="protein sequence ID" value="GFY93651.1"/>
    <property type="molecule type" value="Genomic_DNA"/>
</dbReference>
<comment type="caution">
    <text evidence="2">The sequence shown here is derived from an EMBL/GenBank/DDBJ whole genome shotgun (WGS) entry which is preliminary data.</text>
</comment>
<reference evidence="2 3" key="1">
    <citation type="submission" date="2019-07" db="EMBL/GenBank/DDBJ databases">
        <title>De Novo Assembly of kiwifruit Actinidia rufa.</title>
        <authorList>
            <person name="Sugita-Konishi S."/>
            <person name="Sato K."/>
            <person name="Mori E."/>
            <person name="Abe Y."/>
            <person name="Kisaki G."/>
            <person name="Hamano K."/>
            <person name="Suezawa K."/>
            <person name="Otani M."/>
            <person name="Fukuda T."/>
            <person name="Manabe T."/>
            <person name="Gomi K."/>
            <person name="Tabuchi M."/>
            <person name="Akimitsu K."/>
            <person name="Kataoka I."/>
        </authorList>
    </citation>
    <scope>NUCLEOTIDE SEQUENCE [LARGE SCALE GENOMIC DNA]</scope>
    <source>
        <strain evidence="3">cv. Fuchu</strain>
    </source>
</reference>
<dbReference type="OrthoDB" id="1629021at2759"/>
<dbReference type="InterPro" id="IPR017956">
    <property type="entry name" value="AT_hook_DNA-bd_motif"/>
</dbReference>
<proteinExistence type="predicted"/>
<evidence type="ECO:0000313" key="3">
    <source>
        <dbReference type="Proteomes" id="UP000585474"/>
    </source>
</evidence>